<protein>
    <submittedName>
        <fullName evidence="2">Uncharacterized protein</fullName>
    </submittedName>
</protein>
<dbReference type="AlphaFoldDB" id="A0A2P2Q4H3"/>
<organism evidence="2">
    <name type="scientific">Rhizophora mucronata</name>
    <name type="common">Asiatic mangrove</name>
    <dbReference type="NCBI Taxonomy" id="61149"/>
    <lineage>
        <taxon>Eukaryota</taxon>
        <taxon>Viridiplantae</taxon>
        <taxon>Streptophyta</taxon>
        <taxon>Embryophyta</taxon>
        <taxon>Tracheophyta</taxon>
        <taxon>Spermatophyta</taxon>
        <taxon>Magnoliopsida</taxon>
        <taxon>eudicotyledons</taxon>
        <taxon>Gunneridae</taxon>
        <taxon>Pentapetalae</taxon>
        <taxon>rosids</taxon>
        <taxon>fabids</taxon>
        <taxon>Malpighiales</taxon>
        <taxon>Rhizophoraceae</taxon>
        <taxon>Rhizophora</taxon>
    </lineage>
</organism>
<evidence type="ECO:0000313" key="2">
    <source>
        <dbReference type="EMBL" id="MBX61819.1"/>
    </source>
</evidence>
<sequence>MLPTFHMPMNQNIINNNTRLPINQLPHILKSSRPVVHFPSIAVSIDSKLENRLNFRTREYTFRTRARIRCHKSEKRSQVRQPVGDSESADHPLKS</sequence>
<name>A0A2P2Q4H3_RHIMU</name>
<evidence type="ECO:0000256" key="1">
    <source>
        <dbReference type="SAM" id="MobiDB-lite"/>
    </source>
</evidence>
<accession>A0A2P2Q4H3</accession>
<reference evidence="2" key="1">
    <citation type="submission" date="2018-02" db="EMBL/GenBank/DDBJ databases">
        <title>Rhizophora mucronata_Transcriptome.</title>
        <authorList>
            <person name="Meera S.P."/>
            <person name="Sreeshan A."/>
            <person name="Augustine A."/>
        </authorList>
    </citation>
    <scope>NUCLEOTIDE SEQUENCE</scope>
    <source>
        <tissue evidence="2">Leaf</tissue>
    </source>
</reference>
<feature type="region of interest" description="Disordered" evidence="1">
    <location>
        <begin position="71"/>
        <end position="95"/>
    </location>
</feature>
<proteinExistence type="predicted"/>
<dbReference type="EMBL" id="GGEC01081335">
    <property type="protein sequence ID" value="MBX61819.1"/>
    <property type="molecule type" value="Transcribed_RNA"/>
</dbReference>